<evidence type="ECO:0000256" key="1">
    <source>
        <dbReference type="SAM" id="MobiDB-lite"/>
    </source>
</evidence>
<feature type="region of interest" description="Disordered" evidence="1">
    <location>
        <begin position="25"/>
        <end position="61"/>
    </location>
</feature>
<reference evidence="3" key="2">
    <citation type="submission" date="2008-12" db="EMBL/GenBank/DDBJ databases">
        <title>Annotation of Streptomyces roseosporus strain NRRL 15998.</title>
        <authorList>
            <consortium name="The Broad Institute Genome Sequencing Platform"/>
            <consortium name="Broad Institute Microbial Sequencing Center"/>
            <person name="Fischbach M."/>
            <person name="Ward D."/>
            <person name="Young S."/>
            <person name="Kodira C.D."/>
            <person name="Zeng Q."/>
            <person name="Koehrsen M."/>
            <person name="Godfrey P."/>
            <person name="Alvarado L."/>
            <person name="Berlin A.M."/>
            <person name="Borenstein D."/>
            <person name="Chen Z."/>
            <person name="Engels R."/>
            <person name="Freedman E."/>
            <person name="Gellesch M."/>
            <person name="Goldberg J."/>
            <person name="Griggs A."/>
            <person name="Gujja S."/>
            <person name="Heiman D.I."/>
            <person name="Hepburn T.A."/>
            <person name="Howarth C."/>
            <person name="Jen D."/>
            <person name="Larson L."/>
            <person name="Lewis B."/>
            <person name="Mehta T."/>
            <person name="Park D."/>
            <person name="Pearson M."/>
            <person name="Roberts A."/>
            <person name="Saif S."/>
            <person name="Shea T.D."/>
            <person name="Shenoy N."/>
            <person name="Sisk P."/>
            <person name="Stolte C."/>
            <person name="Sykes S.N."/>
            <person name="Walk T."/>
            <person name="White J."/>
            <person name="Yandava C."/>
            <person name="Straight P."/>
            <person name="Clardy J."/>
            <person name="Hung D."/>
            <person name="Kolter R."/>
            <person name="Mekalanos J."/>
            <person name="Walker S."/>
            <person name="Walsh C.T."/>
            <person name="Wieland B.L.C."/>
            <person name="Ilzarbe M."/>
            <person name="Galagan J."/>
            <person name="Nusbaum C."/>
            <person name="Birren B."/>
        </authorList>
    </citation>
    <scope>NUCLEOTIDE SEQUENCE [LARGE SCALE GENOMIC DNA]</scope>
    <source>
        <strain evidence="3">NRRL 15998</strain>
    </source>
</reference>
<evidence type="ECO:0008006" key="4">
    <source>
        <dbReference type="Google" id="ProtNLM"/>
    </source>
</evidence>
<dbReference type="Proteomes" id="UP000003986">
    <property type="component" value="Unassembled WGS sequence"/>
</dbReference>
<gene>
    <name evidence="2" type="ORF">SSGG_00252</name>
</gene>
<dbReference type="EMBL" id="DS999644">
    <property type="protein sequence ID" value="EFE72886.2"/>
    <property type="molecule type" value="Genomic_DNA"/>
</dbReference>
<evidence type="ECO:0000313" key="2">
    <source>
        <dbReference type="EMBL" id="EFE72886.2"/>
    </source>
</evidence>
<sequence>MPCCSACWRWPSWPPSTSWARCSSSVCSSPRPRRPCPGREASRRSWSSRRSSAPPPPSAACSCPGICAPRPERPSRPSPSLSSSCPTWHPDFGTAAVRAGPVLPNRRSPRPRPPPRPDREKPEAISLLVRKNVTSLAPALAAVILLTAGCGGGDEAKSGSGPASSSPTPHGYVEGATEAAEQQSRLLLGDPGSGETRVLDLITGKVYDIARSPGATALTTDGRFGYFHGPDGIRVLDSGAWMVDHGDHVHYYRAKIKEVGELPGGTGTSIRGDAGVTVASSADGKASVYRRADLEKGALGTPSPLPGTFAGAVVPYAEHLVTLTAESGAPAKVAVLDRSGKRVAAPEAECEEPQGDAVTRRGVVLGCADGALLVHEDDGAFTAEKIPYGEDVPKTERAVEFRHRPGSSTLTAPAGKDAVWVLDAGEGAWTRVKTGPVVAANTAGEGSPLVVLETDGALHGYDIPTGKETGVTDPLLKELPGTGAGGGAAPVIEVDRSRAYLNDPEGKRVYEIDYNDDLRVARTFDVDVRPSLMVETGR</sequence>
<dbReference type="AlphaFoldDB" id="D6AH65"/>
<dbReference type="InterPro" id="IPR011044">
    <property type="entry name" value="Quino_amine_DH_bsu"/>
</dbReference>
<reference evidence="3" key="1">
    <citation type="submission" date="2008-10" db="EMBL/GenBank/DDBJ databases">
        <authorList>
            <person name="Molnar K."/>
        </authorList>
    </citation>
    <scope>NUCLEOTIDE SEQUENCE [LARGE SCALE GENOMIC DNA]</scope>
    <source>
        <strain evidence="3">NRRL 15998</strain>
    </source>
</reference>
<feature type="region of interest" description="Disordered" evidence="1">
    <location>
        <begin position="97"/>
        <end position="122"/>
    </location>
</feature>
<proteinExistence type="predicted"/>
<feature type="compositionally biased region" description="Low complexity" evidence="1">
    <location>
        <begin position="158"/>
        <end position="171"/>
    </location>
</feature>
<feature type="region of interest" description="Disordered" evidence="1">
    <location>
        <begin position="153"/>
        <end position="173"/>
    </location>
</feature>
<evidence type="ECO:0000313" key="3">
    <source>
        <dbReference type="Proteomes" id="UP000003986"/>
    </source>
</evidence>
<name>D6AH65_STRFL</name>
<organism evidence="2 3">
    <name type="scientific">Streptomyces filamentosus NRRL 15998</name>
    <dbReference type="NCBI Taxonomy" id="457431"/>
    <lineage>
        <taxon>Bacteria</taxon>
        <taxon>Bacillati</taxon>
        <taxon>Actinomycetota</taxon>
        <taxon>Actinomycetes</taxon>
        <taxon>Kitasatosporales</taxon>
        <taxon>Streptomycetaceae</taxon>
        <taxon>Streptomyces</taxon>
    </lineage>
</organism>
<dbReference type="SUPFAM" id="SSF50969">
    <property type="entry name" value="YVTN repeat-like/Quinoprotein amine dehydrogenase"/>
    <property type="match status" value="1"/>
</dbReference>
<protein>
    <recommendedName>
        <fullName evidence="4">Lipoprotein</fullName>
    </recommendedName>
</protein>
<accession>D6AH65</accession>